<gene>
    <name evidence="1" type="ORF">IM700_020015</name>
</gene>
<evidence type="ECO:0000313" key="1">
    <source>
        <dbReference type="EMBL" id="MBM6997957.1"/>
    </source>
</evidence>
<dbReference type="Proteomes" id="UP001516620">
    <property type="component" value="Unassembled WGS sequence"/>
</dbReference>
<protein>
    <submittedName>
        <fullName evidence="1">Uncharacterized protein</fullName>
    </submittedName>
</protein>
<sequence>MVPHPVLTEVRQIAANQVLLVYDQRADFGSATRISNYWIRSNKGAGGAASLGMGEALTAANAIRPEAAMITAADNTNTRFVITFRERALTGVTHIVLPCFVSVEGMTGYGGANWGPFSRNVFIGM</sequence>
<keyword evidence="2" id="KW-1185">Reference proteome</keyword>
<accession>A0ABS2H976</accession>
<organism evidence="1 2">
    <name type="scientific">Paenibacillus rhizolycopersici</name>
    <dbReference type="NCBI Taxonomy" id="2780073"/>
    <lineage>
        <taxon>Bacteria</taxon>
        <taxon>Bacillati</taxon>
        <taxon>Bacillota</taxon>
        <taxon>Bacilli</taxon>
        <taxon>Bacillales</taxon>
        <taxon>Paenibacillaceae</taxon>
        <taxon>Paenibacillus</taxon>
    </lineage>
</organism>
<reference evidence="1 2" key="1">
    <citation type="submission" date="2021-01" db="EMBL/GenBank/DDBJ databases">
        <title>Paenibacillus sp.nov. isolated from the rhizosphere soil of tomato plant.</title>
        <authorList>
            <person name="Thin K.K."/>
            <person name="Zhang X."/>
            <person name="He S."/>
        </authorList>
    </citation>
    <scope>NUCLEOTIDE SEQUENCE [LARGE SCALE GENOMIC DNA]</scope>
    <source>
        <strain evidence="1 2">DXFW5</strain>
    </source>
</reference>
<evidence type="ECO:0000313" key="2">
    <source>
        <dbReference type="Proteomes" id="UP001516620"/>
    </source>
</evidence>
<comment type="caution">
    <text evidence="1">The sequence shown here is derived from an EMBL/GenBank/DDBJ whole genome shotgun (WGS) entry which is preliminary data.</text>
</comment>
<dbReference type="EMBL" id="JADCNN020000025">
    <property type="protein sequence ID" value="MBM6997957.1"/>
    <property type="molecule type" value="Genomic_DNA"/>
</dbReference>
<name>A0ABS2H976_9BACL</name>
<proteinExistence type="predicted"/>